<dbReference type="GO" id="GO:0003676">
    <property type="term" value="F:nucleic acid binding"/>
    <property type="evidence" value="ECO:0007669"/>
    <property type="project" value="InterPro"/>
</dbReference>
<dbReference type="Proteomes" id="UP000625711">
    <property type="component" value="Unassembled WGS sequence"/>
</dbReference>
<evidence type="ECO:0000313" key="1">
    <source>
        <dbReference type="EMBL" id="KAF7282156.1"/>
    </source>
</evidence>
<dbReference type="PANTHER" id="PTHR47326:SF1">
    <property type="entry name" value="HTH PSQ-TYPE DOMAIN-CONTAINING PROTEIN"/>
    <property type="match status" value="1"/>
</dbReference>
<gene>
    <name evidence="1" type="ORF">GWI33_003081</name>
</gene>
<sequence length="120" mass="13601">MIRNFLAPEMEEQGLEDMWFQQDVATAQTARSTIKLLNDVFPRRLILRSGDLASPARSPDLTAPDFSTGFLKSKLYVNIRHEIGEIQPQILQNVIKNALKRAEICIGNRGHHLADIIFKS</sequence>
<accession>A0A834IMB7</accession>
<reference evidence="1" key="1">
    <citation type="submission" date="2020-08" db="EMBL/GenBank/DDBJ databases">
        <title>Genome sequencing and assembly of the red palm weevil Rhynchophorus ferrugineus.</title>
        <authorList>
            <person name="Dias G.B."/>
            <person name="Bergman C.M."/>
            <person name="Manee M."/>
        </authorList>
    </citation>
    <scope>NUCLEOTIDE SEQUENCE</scope>
    <source>
        <strain evidence="1">AA-2017</strain>
        <tissue evidence="1">Whole larva</tissue>
    </source>
</reference>
<dbReference type="PANTHER" id="PTHR47326">
    <property type="entry name" value="TRANSPOSABLE ELEMENT TC3 TRANSPOSASE-LIKE PROTEIN"/>
    <property type="match status" value="1"/>
</dbReference>
<dbReference type="InterPro" id="IPR036397">
    <property type="entry name" value="RNaseH_sf"/>
</dbReference>
<dbReference type="EMBL" id="JAACXV010000185">
    <property type="protein sequence ID" value="KAF7282156.1"/>
    <property type="molecule type" value="Genomic_DNA"/>
</dbReference>
<dbReference type="Gene3D" id="3.30.420.10">
    <property type="entry name" value="Ribonuclease H-like superfamily/Ribonuclease H"/>
    <property type="match status" value="1"/>
</dbReference>
<keyword evidence="2" id="KW-1185">Reference proteome</keyword>
<name>A0A834IMB7_RHYFE</name>
<dbReference type="AlphaFoldDB" id="A0A834IMB7"/>
<dbReference type="OrthoDB" id="8192496at2759"/>
<protein>
    <submittedName>
        <fullName evidence="1">Uncharacterized protein</fullName>
    </submittedName>
</protein>
<proteinExistence type="predicted"/>
<evidence type="ECO:0000313" key="2">
    <source>
        <dbReference type="Proteomes" id="UP000625711"/>
    </source>
</evidence>
<comment type="caution">
    <text evidence="1">The sequence shown here is derived from an EMBL/GenBank/DDBJ whole genome shotgun (WGS) entry which is preliminary data.</text>
</comment>
<organism evidence="1 2">
    <name type="scientific">Rhynchophorus ferrugineus</name>
    <name type="common">Red palm weevil</name>
    <name type="synonym">Curculio ferrugineus</name>
    <dbReference type="NCBI Taxonomy" id="354439"/>
    <lineage>
        <taxon>Eukaryota</taxon>
        <taxon>Metazoa</taxon>
        <taxon>Ecdysozoa</taxon>
        <taxon>Arthropoda</taxon>
        <taxon>Hexapoda</taxon>
        <taxon>Insecta</taxon>
        <taxon>Pterygota</taxon>
        <taxon>Neoptera</taxon>
        <taxon>Endopterygota</taxon>
        <taxon>Coleoptera</taxon>
        <taxon>Polyphaga</taxon>
        <taxon>Cucujiformia</taxon>
        <taxon>Curculionidae</taxon>
        <taxon>Dryophthorinae</taxon>
        <taxon>Rhynchophorus</taxon>
    </lineage>
</organism>